<organism evidence="1 2">
    <name type="scientific">Anaerotruncus colihominis DSM 17241</name>
    <dbReference type="NCBI Taxonomy" id="445972"/>
    <lineage>
        <taxon>Bacteria</taxon>
        <taxon>Bacillati</taxon>
        <taxon>Bacillota</taxon>
        <taxon>Clostridia</taxon>
        <taxon>Eubacteriales</taxon>
        <taxon>Oscillospiraceae</taxon>
        <taxon>Anaerotruncus</taxon>
    </lineage>
</organism>
<name>B0P7L9_9FIRM</name>
<comment type="caution">
    <text evidence="1">The sequence shown here is derived from an EMBL/GenBank/DDBJ whole genome shotgun (WGS) entry which is preliminary data.</text>
</comment>
<reference evidence="1" key="2">
    <citation type="submission" date="2013-09" db="EMBL/GenBank/DDBJ databases">
        <title>Draft genome sequence of Anaerotruncus colihominis(DSM 17241).</title>
        <authorList>
            <person name="Sudarsanam P."/>
            <person name="Ley R."/>
            <person name="Guruge J."/>
            <person name="Turnbaugh P.J."/>
            <person name="Mahowald M."/>
            <person name="Liep D."/>
            <person name="Gordon J."/>
        </authorList>
    </citation>
    <scope>NUCLEOTIDE SEQUENCE</scope>
    <source>
        <strain evidence="1">DSM 17241</strain>
    </source>
</reference>
<sequence length="53" mass="5876">MILRGARPAALLFWAGERIVSSTGPDYRCKAAGGLLCFLAYPGMEARNERFDR</sequence>
<dbReference type="Proteomes" id="UP000003803">
    <property type="component" value="Unassembled WGS sequence"/>
</dbReference>
<dbReference type="HOGENOM" id="CLU_3057887_0_0_9"/>
<evidence type="ECO:0000313" key="1">
    <source>
        <dbReference type="EMBL" id="EDS12522.1"/>
    </source>
</evidence>
<gene>
    <name evidence="1" type="ORF">ANACOL_00754</name>
</gene>
<proteinExistence type="predicted"/>
<evidence type="ECO:0000313" key="2">
    <source>
        <dbReference type="Proteomes" id="UP000003803"/>
    </source>
</evidence>
<reference evidence="1" key="1">
    <citation type="submission" date="2007-11" db="EMBL/GenBank/DDBJ databases">
        <authorList>
            <person name="Fulton L."/>
            <person name="Clifton S."/>
            <person name="Fulton B."/>
            <person name="Xu J."/>
            <person name="Minx P."/>
            <person name="Pepin K.H."/>
            <person name="Johnson M."/>
            <person name="Thiruvilangam P."/>
            <person name="Bhonagiri V."/>
            <person name="Nash W.E."/>
            <person name="Mardis E.R."/>
            <person name="Wilson R.K."/>
        </authorList>
    </citation>
    <scope>NUCLEOTIDE SEQUENCE [LARGE SCALE GENOMIC DNA]</scope>
    <source>
        <strain evidence="1">DSM 17241</strain>
    </source>
</reference>
<keyword evidence="2" id="KW-1185">Reference proteome</keyword>
<accession>B0P7L9</accession>
<dbReference type="EMBL" id="ABGD02000006">
    <property type="protein sequence ID" value="EDS12522.1"/>
    <property type="molecule type" value="Genomic_DNA"/>
</dbReference>
<protein>
    <submittedName>
        <fullName evidence="1">Uncharacterized protein</fullName>
    </submittedName>
</protein>
<dbReference type="AlphaFoldDB" id="B0P7L9"/>